<reference evidence="6 7" key="1">
    <citation type="submission" date="2024-07" db="EMBL/GenBank/DDBJ databases">
        <title>Chromosome-level genome assembly of the water stick insect Ranatra chinensis (Heteroptera: Nepidae).</title>
        <authorList>
            <person name="Liu X."/>
        </authorList>
    </citation>
    <scope>NUCLEOTIDE SEQUENCE [LARGE SCALE GENOMIC DNA]</scope>
    <source>
        <strain evidence="6">Cailab_2021Rc</strain>
        <tissue evidence="6">Muscle</tissue>
    </source>
</reference>
<dbReference type="GO" id="GO:0005634">
    <property type="term" value="C:nucleus"/>
    <property type="evidence" value="ECO:0007669"/>
    <property type="project" value="UniProtKB-SubCell"/>
</dbReference>
<dbReference type="Pfam" id="PF06278">
    <property type="entry name" value="CNDH2_N"/>
    <property type="match status" value="1"/>
</dbReference>
<keyword evidence="3" id="KW-0539">Nucleus</keyword>
<accession>A0ABD0ZCC7</accession>
<dbReference type="InterPro" id="IPR009378">
    <property type="entry name" value="H2_N"/>
</dbReference>
<dbReference type="InterPro" id="IPR031739">
    <property type="entry name" value="Ncaph2"/>
</dbReference>
<organism evidence="6 7">
    <name type="scientific">Ranatra chinensis</name>
    <dbReference type="NCBI Taxonomy" id="642074"/>
    <lineage>
        <taxon>Eukaryota</taxon>
        <taxon>Metazoa</taxon>
        <taxon>Ecdysozoa</taxon>
        <taxon>Arthropoda</taxon>
        <taxon>Hexapoda</taxon>
        <taxon>Insecta</taxon>
        <taxon>Pterygota</taxon>
        <taxon>Neoptera</taxon>
        <taxon>Paraneoptera</taxon>
        <taxon>Hemiptera</taxon>
        <taxon>Heteroptera</taxon>
        <taxon>Panheteroptera</taxon>
        <taxon>Nepomorpha</taxon>
        <taxon>Nepidae</taxon>
        <taxon>Ranatrinae</taxon>
        <taxon>Ranatra</taxon>
    </lineage>
</organism>
<dbReference type="InterPro" id="IPR031737">
    <property type="entry name" value="CNDH2_C"/>
</dbReference>
<dbReference type="Proteomes" id="UP001558652">
    <property type="component" value="Unassembled WGS sequence"/>
</dbReference>
<comment type="subcellular location">
    <subcellularLocation>
        <location evidence="1">Nucleus</location>
    </subcellularLocation>
</comment>
<keyword evidence="7" id="KW-1185">Reference proteome</keyword>
<protein>
    <recommendedName>
        <fullName evidence="8">Condensin-2 complex subunit H2</fullName>
    </recommendedName>
</protein>
<dbReference type="PANTHER" id="PTHR14324">
    <property type="entry name" value="CONDENSIN-2 COMPLEX SUBUNIT H2"/>
    <property type="match status" value="1"/>
</dbReference>
<evidence type="ECO:0000256" key="3">
    <source>
        <dbReference type="ARBA" id="ARBA00023242"/>
    </source>
</evidence>
<name>A0ABD0ZCC7_9HEMI</name>
<feature type="domain" description="Condensin II complex subunit H2 N-terminal" evidence="4">
    <location>
        <begin position="43"/>
        <end position="100"/>
    </location>
</feature>
<evidence type="ECO:0000259" key="5">
    <source>
        <dbReference type="Pfam" id="PF16858"/>
    </source>
</evidence>
<evidence type="ECO:0000256" key="2">
    <source>
        <dbReference type="ARBA" id="ARBA00007844"/>
    </source>
</evidence>
<dbReference type="EMBL" id="JBFDAA010000003">
    <property type="protein sequence ID" value="KAL1138473.1"/>
    <property type="molecule type" value="Genomic_DNA"/>
</dbReference>
<gene>
    <name evidence="6" type="ORF">AAG570_008536</name>
</gene>
<feature type="domain" description="Condensin-2 complex subunit H2 C-terminal" evidence="5">
    <location>
        <begin position="466"/>
        <end position="581"/>
    </location>
</feature>
<evidence type="ECO:0008006" key="8">
    <source>
        <dbReference type="Google" id="ProtNLM"/>
    </source>
</evidence>
<dbReference type="AlphaFoldDB" id="A0ABD0ZCC7"/>
<comment type="similarity">
    <text evidence="2">Belongs to the CND2 H2 (condensin-2 subunit 2) family.</text>
</comment>
<comment type="caution">
    <text evidence="6">The sequence shown here is derived from an EMBL/GenBank/DDBJ whole genome shotgun (WGS) entry which is preliminary data.</text>
</comment>
<proteinExistence type="inferred from homology"/>
<evidence type="ECO:0000259" key="4">
    <source>
        <dbReference type="Pfam" id="PF06278"/>
    </source>
</evidence>
<dbReference type="PANTHER" id="PTHR14324:SF3">
    <property type="entry name" value="CONDENSIN-2 COMPLEX SUBUNIT H2"/>
    <property type="match status" value="1"/>
</dbReference>
<evidence type="ECO:0000256" key="1">
    <source>
        <dbReference type="ARBA" id="ARBA00004123"/>
    </source>
</evidence>
<evidence type="ECO:0000313" key="7">
    <source>
        <dbReference type="Proteomes" id="UP001558652"/>
    </source>
</evidence>
<evidence type="ECO:0000313" key="6">
    <source>
        <dbReference type="EMBL" id="KAL1138473.1"/>
    </source>
</evidence>
<sequence length="592" mass="67481">MAQKSSNMPPHDDSGFDALLRPIQDVLTKNWEIRLAKVGQDPITNFSEAALLLQNSTHVYCKRVDLVFGFMLKLINTLHKRSEEGSPEKGQVRKKKSSVNLESEELEPLDFIFAERNINLKIEKKQSCAERKRVILNTSVKAATKPNMACKLYQLNGVEIGCKDEFRLYGRITSVGTLLEDFNSSQPNQLVQYRGDPLNDVTIDDCSINEGMDVLMDNCSDQELEPILEAPDFGDCDNCPVNEEPPVAETELNVKENPRQTPPNVKQKVNPWEPLVFDFNVHEPKLKKRQTFKLPKSLLQVCHNYNTRKRKRDDAKGAMESKDVSFIIHYDLLKEKESMTTTDFKIKEELKRKNIILDGKRPMPMFHGFDVDALSEAASNYNSVNSLINEDYFNGGDDGDDHDRDDDDRCLPDVDQQAEPLPEIDVGLVHTVEDFEVRFEREEAACGESYERNAFLTMQKYKQAKKENNLMVTGLAKRVAAWHESIQPVLAAAESRTVFDVQQYGSSILDKFCNNNPDNPVKTFADITEGQPKEEICRYFLSTLMLANTYNVEIIKTDERDLAIDCLKLKLLSTVRHHEEMDENLRVTSGGQ</sequence>
<dbReference type="Pfam" id="PF16858">
    <property type="entry name" value="CNDH2_C"/>
    <property type="match status" value="1"/>
</dbReference>